<comment type="caution">
    <text evidence="4">The sequence shown here is derived from an EMBL/GenBank/DDBJ whole genome shotgun (WGS) entry which is preliminary data.</text>
</comment>
<sequence length="95" mass="11070">MKPYSQKCLNEARYEFNKRLSRARVVVENTFGILDSKFGVFQKPISLEPQKAKTIRSTMACCYVHNFLAKESNQIYFHPNEISTDEYDIADLQTL</sequence>
<keyword evidence="5" id="KW-1185">Reference proteome</keyword>
<gene>
    <name evidence="4" type="ORF">B7P43_G06182</name>
</gene>
<protein>
    <recommendedName>
        <fullName evidence="3">DDE Tnp4 domain-containing protein</fullName>
    </recommendedName>
</protein>
<comment type="cofactor">
    <cofactor evidence="1">
        <name>a divalent metal cation</name>
        <dbReference type="ChEBI" id="CHEBI:60240"/>
    </cofactor>
</comment>
<accession>A0A2J7QQA3</accession>
<feature type="domain" description="DDE Tnp4" evidence="3">
    <location>
        <begin position="5"/>
        <end position="66"/>
    </location>
</feature>
<dbReference type="AlphaFoldDB" id="A0A2J7QQA3"/>
<evidence type="ECO:0000313" key="5">
    <source>
        <dbReference type="Proteomes" id="UP000235965"/>
    </source>
</evidence>
<evidence type="ECO:0000259" key="3">
    <source>
        <dbReference type="Pfam" id="PF13359"/>
    </source>
</evidence>
<organism evidence="4 5">
    <name type="scientific">Cryptotermes secundus</name>
    <dbReference type="NCBI Taxonomy" id="105785"/>
    <lineage>
        <taxon>Eukaryota</taxon>
        <taxon>Metazoa</taxon>
        <taxon>Ecdysozoa</taxon>
        <taxon>Arthropoda</taxon>
        <taxon>Hexapoda</taxon>
        <taxon>Insecta</taxon>
        <taxon>Pterygota</taxon>
        <taxon>Neoptera</taxon>
        <taxon>Polyneoptera</taxon>
        <taxon>Dictyoptera</taxon>
        <taxon>Blattodea</taxon>
        <taxon>Blattoidea</taxon>
        <taxon>Termitoidae</taxon>
        <taxon>Kalotermitidae</taxon>
        <taxon>Cryptotermitinae</taxon>
        <taxon>Cryptotermes</taxon>
    </lineage>
</organism>
<keyword evidence="2" id="KW-0479">Metal-binding</keyword>
<dbReference type="GO" id="GO:0046872">
    <property type="term" value="F:metal ion binding"/>
    <property type="evidence" value="ECO:0007669"/>
    <property type="project" value="UniProtKB-KW"/>
</dbReference>
<dbReference type="InParanoid" id="A0A2J7QQA3"/>
<name>A0A2J7QQA3_9NEOP</name>
<dbReference type="InterPro" id="IPR027806">
    <property type="entry name" value="HARBI1_dom"/>
</dbReference>
<reference evidence="4 5" key="1">
    <citation type="submission" date="2017-12" db="EMBL/GenBank/DDBJ databases">
        <title>Hemimetabolous genomes reveal molecular basis of termite eusociality.</title>
        <authorList>
            <person name="Harrison M.C."/>
            <person name="Jongepier E."/>
            <person name="Robertson H.M."/>
            <person name="Arning N."/>
            <person name="Bitard-Feildel T."/>
            <person name="Chao H."/>
            <person name="Childers C.P."/>
            <person name="Dinh H."/>
            <person name="Doddapaneni H."/>
            <person name="Dugan S."/>
            <person name="Gowin J."/>
            <person name="Greiner C."/>
            <person name="Han Y."/>
            <person name="Hu H."/>
            <person name="Hughes D.S.T."/>
            <person name="Huylmans A.-K."/>
            <person name="Kemena C."/>
            <person name="Kremer L.P.M."/>
            <person name="Lee S.L."/>
            <person name="Lopez-Ezquerra A."/>
            <person name="Mallet L."/>
            <person name="Monroy-Kuhn J.M."/>
            <person name="Moser A."/>
            <person name="Murali S.C."/>
            <person name="Muzny D.M."/>
            <person name="Otani S."/>
            <person name="Piulachs M.-D."/>
            <person name="Poelchau M."/>
            <person name="Qu J."/>
            <person name="Schaub F."/>
            <person name="Wada-Katsumata A."/>
            <person name="Worley K.C."/>
            <person name="Xie Q."/>
            <person name="Ylla G."/>
            <person name="Poulsen M."/>
            <person name="Gibbs R.A."/>
            <person name="Schal C."/>
            <person name="Richards S."/>
            <person name="Belles X."/>
            <person name="Korb J."/>
            <person name="Bornberg-Bauer E."/>
        </authorList>
    </citation>
    <scope>NUCLEOTIDE SEQUENCE [LARGE SCALE GENOMIC DNA]</scope>
    <source>
        <tissue evidence="4">Whole body</tissue>
    </source>
</reference>
<evidence type="ECO:0000313" key="4">
    <source>
        <dbReference type="EMBL" id="PNF30775.1"/>
    </source>
</evidence>
<dbReference type="Proteomes" id="UP000235965">
    <property type="component" value="Unassembled WGS sequence"/>
</dbReference>
<evidence type="ECO:0000256" key="2">
    <source>
        <dbReference type="ARBA" id="ARBA00022723"/>
    </source>
</evidence>
<dbReference type="EMBL" id="NEVH01012087">
    <property type="protein sequence ID" value="PNF30775.1"/>
    <property type="molecule type" value="Genomic_DNA"/>
</dbReference>
<dbReference type="Pfam" id="PF13359">
    <property type="entry name" value="DDE_Tnp_4"/>
    <property type="match status" value="1"/>
</dbReference>
<proteinExistence type="predicted"/>
<evidence type="ECO:0000256" key="1">
    <source>
        <dbReference type="ARBA" id="ARBA00001968"/>
    </source>
</evidence>
<dbReference type="STRING" id="105785.A0A2J7QQA3"/>